<dbReference type="EMBL" id="VCMV01000026">
    <property type="protein sequence ID" value="KAB0265858.1"/>
    <property type="molecule type" value="Genomic_DNA"/>
</dbReference>
<dbReference type="Proteomes" id="UP000325684">
    <property type="component" value="Unassembled WGS sequence"/>
</dbReference>
<reference evidence="2 3" key="1">
    <citation type="journal article" date="2019" name="Microorganisms">
        <title>Genome Insights into the Novel Species Microvirga brassicacearum, a Rapeseed Endophyte with Biotechnological Potential.</title>
        <authorList>
            <person name="Jimenez-Gomez A."/>
            <person name="Saati-Santamaria Z."/>
            <person name="Igual J.M."/>
            <person name="Rivas R."/>
            <person name="Mateos P.F."/>
            <person name="Garcia-Fraile P."/>
        </authorList>
    </citation>
    <scope>NUCLEOTIDE SEQUENCE [LARGE SCALE GENOMIC DNA]</scope>
    <source>
        <strain evidence="2 3">CDVBN77</strain>
    </source>
</reference>
<comment type="caution">
    <text evidence="2">The sequence shown here is derived from an EMBL/GenBank/DDBJ whole genome shotgun (WGS) entry which is preliminary data.</text>
</comment>
<protein>
    <recommendedName>
        <fullName evidence="1">DUF6894 domain-containing protein</fullName>
    </recommendedName>
</protein>
<proteinExistence type="predicted"/>
<dbReference type="Pfam" id="PF21834">
    <property type="entry name" value="DUF6894"/>
    <property type="match status" value="1"/>
</dbReference>
<dbReference type="InterPro" id="IPR054189">
    <property type="entry name" value="DUF6894"/>
</dbReference>
<accession>A0A5N3P809</accession>
<gene>
    <name evidence="2" type="ORF">FEZ63_16615</name>
</gene>
<evidence type="ECO:0000259" key="1">
    <source>
        <dbReference type="Pfam" id="PF21834"/>
    </source>
</evidence>
<evidence type="ECO:0000313" key="3">
    <source>
        <dbReference type="Proteomes" id="UP000325684"/>
    </source>
</evidence>
<dbReference type="RefSeq" id="WP_150946507.1">
    <property type="nucleotide sequence ID" value="NZ_VCMV01000026.1"/>
</dbReference>
<dbReference type="AlphaFoldDB" id="A0A5N3P809"/>
<evidence type="ECO:0000313" key="2">
    <source>
        <dbReference type="EMBL" id="KAB0265858.1"/>
    </source>
</evidence>
<organism evidence="2 3">
    <name type="scientific">Microvirga brassicacearum</name>
    <dbReference type="NCBI Taxonomy" id="2580413"/>
    <lineage>
        <taxon>Bacteria</taxon>
        <taxon>Pseudomonadati</taxon>
        <taxon>Pseudomonadota</taxon>
        <taxon>Alphaproteobacteria</taxon>
        <taxon>Hyphomicrobiales</taxon>
        <taxon>Methylobacteriaceae</taxon>
        <taxon>Microvirga</taxon>
    </lineage>
</organism>
<dbReference type="OrthoDB" id="8244332at2"/>
<feature type="domain" description="DUF6894" evidence="1">
    <location>
        <begin position="3"/>
        <end position="69"/>
    </location>
</feature>
<sequence length="74" mass="8254">MPRHYFHCTNGVDLVVDRRGRRVHPQRLERAAAHVAGSLMSGLPDLVDWSDWLVNVYDSDGSVVAIVPFCNAHA</sequence>
<keyword evidence="3" id="KW-1185">Reference proteome</keyword>
<name>A0A5N3P809_9HYPH</name>